<evidence type="ECO:0000313" key="14">
    <source>
        <dbReference type="Proteomes" id="UP000245119"/>
    </source>
</evidence>
<dbReference type="InterPro" id="IPR040552">
    <property type="entry name" value="DNMT3_ADD_GATA1-like"/>
</dbReference>
<dbReference type="CDD" id="cd05835">
    <property type="entry name" value="PWWP_DNMT3"/>
    <property type="match status" value="1"/>
</dbReference>
<evidence type="ECO:0000256" key="6">
    <source>
        <dbReference type="ARBA" id="ARBA00022691"/>
    </source>
</evidence>
<accession>A0A2T7PWX9</accession>
<evidence type="ECO:0000256" key="8">
    <source>
        <dbReference type="ARBA" id="ARBA00022771"/>
    </source>
</evidence>
<dbReference type="CDD" id="cd11725">
    <property type="entry name" value="ADDz_Dnmt3"/>
    <property type="match status" value="1"/>
</dbReference>
<comment type="subcellular location">
    <subcellularLocation>
        <location evidence="1">Nucleus</location>
    </subcellularLocation>
</comment>
<dbReference type="EMBL" id="PZQS01000001">
    <property type="protein sequence ID" value="PVD37887.1"/>
    <property type="molecule type" value="Genomic_DNA"/>
</dbReference>
<evidence type="ECO:0000259" key="12">
    <source>
        <dbReference type="PROSITE" id="PS51533"/>
    </source>
</evidence>
<dbReference type="SUPFAM" id="SSF53335">
    <property type="entry name" value="S-adenosyl-L-methionine-dependent methyltransferases"/>
    <property type="match status" value="1"/>
</dbReference>
<comment type="caution">
    <text evidence="13">The sequence shown here is derived from an EMBL/GenBank/DDBJ whole genome shotgun (WGS) entry which is preliminary data.</text>
</comment>
<evidence type="ECO:0000256" key="10">
    <source>
        <dbReference type="ARBA" id="ARBA00023242"/>
    </source>
</evidence>
<keyword evidence="9" id="KW-0862">Zinc</keyword>
<keyword evidence="4" id="KW-0489">Methyltransferase</keyword>
<keyword evidence="6" id="KW-0949">S-adenosyl-L-methionine</keyword>
<evidence type="ECO:0000256" key="4">
    <source>
        <dbReference type="ARBA" id="ARBA00022603"/>
    </source>
</evidence>
<dbReference type="InterPro" id="IPR029063">
    <property type="entry name" value="SAM-dependent_MTases_sf"/>
</dbReference>
<dbReference type="AlphaFoldDB" id="A0A2T7PWX9"/>
<dbReference type="Gene3D" id="3.40.50.150">
    <property type="entry name" value="Vaccinia Virus protein VP39"/>
    <property type="match status" value="1"/>
</dbReference>
<dbReference type="Proteomes" id="UP000245119">
    <property type="component" value="Linkage Group LG1"/>
</dbReference>
<dbReference type="PANTHER" id="PTHR23068">
    <property type="entry name" value="DNA CYTOSINE-5- -METHYLTRANSFERASE 3-RELATED"/>
    <property type="match status" value="1"/>
</dbReference>
<evidence type="ECO:0000313" key="13">
    <source>
        <dbReference type="EMBL" id="PVD37887.1"/>
    </source>
</evidence>
<dbReference type="InterPro" id="IPR018117">
    <property type="entry name" value="C5_DNA_meth_AS"/>
</dbReference>
<dbReference type="GO" id="GO:0005634">
    <property type="term" value="C:nucleus"/>
    <property type="evidence" value="ECO:0007669"/>
    <property type="project" value="UniProtKB-SubCell"/>
</dbReference>
<evidence type="ECO:0000256" key="7">
    <source>
        <dbReference type="ARBA" id="ARBA00022723"/>
    </source>
</evidence>
<dbReference type="PANTHER" id="PTHR23068:SF25">
    <property type="entry name" value="DNA (CYTOSINE-5)-METHYLTRANSFERASE DRM2"/>
    <property type="match status" value="1"/>
</dbReference>
<gene>
    <name evidence="13" type="ORF">C0Q70_00489</name>
</gene>
<evidence type="ECO:0000256" key="5">
    <source>
        <dbReference type="ARBA" id="ARBA00022679"/>
    </source>
</evidence>
<dbReference type="SUPFAM" id="SSF63748">
    <property type="entry name" value="Tudor/PWWP/MBT"/>
    <property type="match status" value="1"/>
</dbReference>
<dbReference type="InterPro" id="IPR001525">
    <property type="entry name" value="C5_MeTfrase"/>
</dbReference>
<evidence type="ECO:0000256" key="2">
    <source>
        <dbReference type="ARBA" id="ARBA00011975"/>
    </source>
</evidence>
<proteinExistence type="predicted"/>
<dbReference type="GO" id="GO:0008270">
    <property type="term" value="F:zinc ion binding"/>
    <property type="evidence" value="ECO:0007669"/>
    <property type="project" value="UniProtKB-KW"/>
</dbReference>
<reference evidence="13 14" key="1">
    <citation type="submission" date="2018-04" db="EMBL/GenBank/DDBJ databases">
        <title>The genome of golden apple snail Pomacea canaliculata provides insight into stress tolerance and invasive adaptation.</title>
        <authorList>
            <person name="Liu C."/>
            <person name="Liu B."/>
            <person name="Ren Y."/>
            <person name="Zhang Y."/>
            <person name="Wang H."/>
            <person name="Li S."/>
            <person name="Jiang F."/>
            <person name="Yin L."/>
            <person name="Zhang G."/>
            <person name="Qian W."/>
            <person name="Fan W."/>
        </authorList>
    </citation>
    <scope>NUCLEOTIDE SEQUENCE [LARGE SCALE GENOMIC DNA]</scope>
    <source>
        <strain evidence="13">SZHN2017</strain>
        <tissue evidence="13">Muscle</tissue>
    </source>
</reference>
<dbReference type="InterPro" id="IPR050390">
    <property type="entry name" value="C5-Methyltransferase"/>
</dbReference>
<dbReference type="PROSITE" id="PS51533">
    <property type="entry name" value="ADD"/>
    <property type="match status" value="1"/>
</dbReference>
<sequence length="1169" mass="127817">MEEDDDGEYVRSWQLALRDSRRCPNFFQAGQSPAKKAKNKQGLRKGHLVWAFFRGSSGYFPAIVILGSMVNLTTSDPDQAFVFWFSDWKVSAVDRNRMLPFVKYFKTKAALCRGKQNRRGILQIIQECQRRAMLKGFEIVKMDPLQWAFSGFPTVEDSKPDIFSPVPDKIFSDAISDRLAAIGEDIRKKAALKDRDIPNEFQKESSLEAVWRGDTAIEDVCIGCCDAGRKVCCEHPLFEGGLCTKCKEVLQETFYAIGDDGGYANCTVCGASGKLLSVMSRTVDVYCIPCVDEIGGSSVLEQVQKASTWECFLCCPHSKDSHGLFKARLNWKEKIVVFFDTGCTVHVPDLEYLKKRRPLRVLSLFDGLGTGKVALDSVGLHIDAYFASETDEGAMLISQANHGQTICQLGDVTKITRSVLKEIAPIDLLIGGSPCNELSMANPARRGFDIALLKCHPVLQQPQNLDSILHKKCQRIAKVQHLRTMTTNPNSLLQGPQQEHLACLHGLFGFPCHYTDVGNISPSKRRVLLGRSWSVPVVAQILRPLTSFFASTSDAACITPSKSCTVQPVTTAPALSDSADTTFMSVSSSDDAVSTGRVRVKVTPEEYDSDQPAIGSEQINSSHKEKSKFCLEICGKNVGERLIVAGSSGTESGDDCCDCLAITTRSALDVMPSYNNVCTNDGMTDALSFSKSVMKIFPGDASFKQLPVKNKNTTVASAVPDMMRIVSEDDFVECVDGSKVGIRANEVMGRTVVNIVSDSENDESGCTVENTLGSVSCTANRAGNSSGNISNTLWRPFEVNENAMALELGNATDSGRSFKYTEVAGIDDGYQGTKEDKYRWARRGDKQDRREVGQKDGVLEAKQSSNLCLCCSNLMSQGCKVQSYPGVLGQHKQLDNTHMTHTVGANDVQITSIHLNGDESQRSLFKEFVIPMKKHVPLVQQGSQQQLSMRQAEGMDGVTMLSPCLHVDSSSANCFYSQNYVECDLQHCPVNEEDDCQIENDEESSFIVLGQVFWRKSAQDPVVSLSVTTGGNDSYTNGGDLLHVDGRVDDSTMNRSASLAKLMSSDFHRSISGQRTQLLASNQKPQSRAIETCGGAAPDGGREGMERKEEKVCMCVGGGSRKGSRLGGMELAKVTAEAVRLLFTRRADPDRCSLGGSGRKPPSMHCASP</sequence>
<evidence type="ECO:0000256" key="1">
    <source>
        <dbReference type="ARBA" id="ARBA00004123"/>
    </source>
</evidence>
<dbReference type="Gene3D" id="2.30.30.140">
    <property type="match status" value="1"/>
</dbReference>
<dbReference type="EC" id="2.1.1.37" evidence="2"/>
<feature type="region of interest" description="Disordered" evidence="11">
    <location>
        <begin position="1150"/>
        <end position="1169"/>
    </location>
</feature>
<dbReference type="GO" id="GO:0003886">
    <property type="term" value="F:DNA (cytosine-5-)-methyltransferase activity"/>
    <property type="evidence" value="ECO:0007669"/>
    <property type="project" value="UniProtKB-EC"/>
</dbReference>
<keyword evidence="5" id="KW-0808">Transferase</keyword>
<dbReference type="OrthoDB" id="641149at2759"/>
<keyword evidence="3" id="KW-0678">Repressor</keyword>
<keyword evidence="14" id="KW-1185">Reference proteome</keyword>
<keyword evidence="10" id="KW-0539">Nucleus</keyword>
<evidence type="ECO:0000256" key="11">
    <source>
        <dbReference type="SAM" id="MobiDB-lite"/>
    </source>
</evidence>
<evidence type="ECO:0000256" key="9">
    <source>
        <dbReference type="ARBA" id="ARBA00022833"/>
    </source>
</evidence>
<keyword evidence="7" id="KW-0479">Metal-binding</keyword>
<dbReference type="InterPro" id="IPR025766">
    <property type="entry name" value="ADD"/>
</dbReference>
<feature type="domain" description="PHD-type" evidence="12">
    <location>
        <begin position="209"/>
        <end position="344"/>
    </location>
</feature>
<organism evidence="13 14">
    <name type="scientific">Pomacea canaliculata</name>
    <name type="common">Golden apple snail</name>
    <dbReference type="NCBI Taxonomy" id="400727"/>
    <lineage>
        <taxon>Eukaryota</taxon>
        <taxon>Metazoa</taxon>
        <taxon>Spiralia</taxon>
        <taxon>Lophotrochozoa</taxon>
        <taxon>Mollusca</taxon>
        <taxon>Gastropoda</taxon>
        <taxon>Caenogastropoda</taxon>
        <taxon>Architaenioglossa</taxon>
        <taxon>Ampullarioidea</taxon>
        <taxon>Ampullariidae</taxon>
        <taxon>Pomacea</taxon>
    </lineage>
</organism>
<protein>
    <recommendedName>
        <fullName evidence="2">DNA (cytosine-5-)-methyltransferase</fullName>
        <ecNumber evidence="2">2.1.1.37</ecNumber>
    </recommendedName>
</protein>
<name>A0A2T7PWX9_POMCA</name>
<dbReference type="Pfam" id="PF00145">
    <property type="entry name" value="DNA_methylase"/>
    <property type="match status" value="1"/>
</dbReference>
<evidence type="ECO:0000256" key="3">
    <source>
        <dbReference type="ARBA" id="ARBA00022491"/>
    </source>
</evidence>
<keyword evidence="8" id="KW-0863">Zinc-finger</keyword>
<dbReference type="STRING" id="400727.A0A2T7PWX9"/>
<dbReference type="GO" id="GO:0032259">
    <property type="term" value="P:methylation"/>
    <property type="evidence" value="ECO:0007669"/>
    <property type="project" value="UniProtKB-KW"/>
</dbReference>
<dbReference type="PROSITE" id="PS00094">
    <property type="entry name" value="C5_MTASE_1"/>
    <property type="match status" value="1"/>
</dbReference>
<dbReference type="Pfam" id="PF17980">
    <property type="entry name" value="ADD_DNMT3"/>
    <property type="match status" value="1"/>
</dbReference>